<keyword evidence="3" id="KW-1185">Reference proteome</keyword>
<feature type="domain" description="DUF6314" evidence="1">
    <location>
        <begin position="19"/>
        <end position="148"/>
    </location>
</feature>
<comment type="caution">
    <text evidence="2">The sequence shown here is derived from an EMBL/GenBank/DDBJ whole genome shotgun (WGS) entry which is preliminary data.</text>
</comment>
<reference evidence="3" key="1">
    <citation type="journal article" date="2019" name="Int. J. Syst. Evol. Microbiol.">
        <title>The Global Catalogue of Microorganisms (GCM) 10K type strain sequencing project: providing services to taxonomists for standard genome sequencing and annotation.</title>
        <authorList>
            <consortium name="The Broad Institute Genomics Platform"/>
            <consortium name="The Broad Institute Genome Sequencing Center for Infectious Disease"/>
            <person name="Wu L."/>
            <person name="Ma J."/>
        </authorList>
    </citation>
    <scope>NUCLEOTIDE SEQUENCE [LARGE SCALE GENOMIC DNA]</scope>
    <source>
        <strain evidence="3">CCUG 56401</strain>
    </source>
</reference>
<protein>
    <submittedName>
        <fullName evidence="2">DUF6314 family protein</fullName>
    </submittedName>
</protein>
<evidence type="ECO:0000313" key="2">
    <source>
        <dbReference type="EMBL" id="MFD0919445.1"/>
    </source>
</evidence>
<gene>
    <name evidence="2" type="ORF">ACFQ16_06800</name>
</gene>
<dbReference type="EMBL" id="JBHTIW010000003">
    <property type="protein sequence ID" value="MFD0919445.1"/>
    <property type="molecule type" value="Genomic_DNA"/>
</dbReference>
<evidence type="ECO:0000259" key="1">
    <source>
        <dbReference type="Pfam" id="PF19834"/>
    </source>
</evidence>
<sequence length="152" mass="16969">MDSVDAATGFPVTDLTAHFAGWWGVDREIVDPAGAQLAVFTGVASFTPDGDALVYRERGTLVMGENQASATRVLHYRLRGPGRADVHFDHGGFFHDLDLRTGRWSASHPCRADLYRVEFLVQDPDTWWQEWAVTGPAKSYTSTTEFRRRPAV</sequence>
<accession>A0ABW3FQW6</accession>
<evidence type="ECO:0000313" key="3">
    <source>
        <dbReference type="Proteomes" id="UP001597018"/>
    </source>
</evidence>
<dbReference type="Pfam" id="PF19834">
    <property type="entry name" value="DUF6314"/>
    <property type="match status" value="1"/>
</dbReference>
<dbReference type="RefSeq" id="WP_345599919.1">
    <property type="nucleotide sequence ID" value="NZ_BAABLT010000001.1"/>
</dbReference>
<dbReference type="InterPro" id="IPR045632">
    <property type="entry name" value="DUF6314"/>
</dbReference>
<organism evidence="2 3">
    <name type="scientific">Saccharopolyspora rosea</name>
    <dbReference type="NCBI Taxonomy" id="524884"/>
    <lineage>
        <taxon>Bacteria</taxon>
        <taxon>Bacillati</taxon>
        <taxon>Actinomycetota</taxon>
        <taxon>Actinomycetes</taxon>
        <taxon>Pseudonocardiales</taxon>
        <taxon>Pseudonocardiaceae</taxon>
        <taxon>Saccharopolyspora</taxon>
    </lineage>
</organism>
<proteinExistence type="predicted"/>
<name>A0ABW3FQW6_9PSEU</name>
<dbReference type="Proteomes" id="UP001597018">
    <property type="component" value="Unassembled WGS sequence"/>
</dbReference>